<dbReference type="PROSITE" id="PS00455">
    <property type="entry name" value="AMP_BINDING"/>
    <property type="match status" value="1"/>
</dbReference>
<dbReference type="Gene3D" id="3.30.300.30">
    <property type="match status" value="1"/>
</dbReference>
<dbReference type="PANTHER" id="PTHR43201">
    <property type="entry name" value="ACYL-COA SYNTHETASE"/>
    <property type="match status" value="1"/>
</dbReference>
<dbReference type="EMBL" id="JALJRB010000001">
    <property type="protein sequence ID" value="MCJ8499164.1"/>
    <property type="molecule type" value="Genomic_DNA"/>
</dbReference>
<evidence type="ECO:0000313" key="6">
    <source>
        <dbReference type="Proteomes" id="UP001165427"/>
    </source>
</evidence>
<dbReference type="Pfam" id="PF13193">
    <property type="entry name" value="AMP-binding_C"/>
    <property type="match status" value="1"/>
</dbReference>
<dbReference type="FunFam" id="3.30.300.30:FF:000008">
    <property type="entry name" value="2,3-dihydroxybenzoate-AMP ligase"/>
    <property type="match status" value="1"/>
</dbReference>
<dbReference type="NCBIfam" id="NF004837">
    <property type="entry name" value="PRK06187.1"/>
    <property type="match status" value="1"/>
</dbReference>
<dbReference type="GO" id="GO:0031956">
    <property type="term" value="F:medium-chain fatty acid-CoA ligase activity"/>
    <property type="evidence" value="ECO:0007669"/>
    <property type="project" value="TreeGrafter"/>
</dbReference>
<keyword evidence="6" id="KW-1185">Reference proteome</keyword>
<dbReference type="PANTHER" id="PTHR43201:SF5">
    <property type="entry name" value="MEDIUM-CHAIN ACYL-COA LIGASE ACSF2, MITOCHONDRIAL"/>
    <property type="match status" value="1"/>
</dbReference>
<gene>
    <name evidence="5" type="ORF">MRX98_01145</name>
</gene>
<dbReference type="SUPFAM" id="SSF56801">
    <property type="entry name" value="Acetyl-CoA synthetase-like"/>
    <property type="match status" value="1"/>
</dbReference>
<evidence type="ECO:0000313" key="5">
    <source>
        <dbReference type="EMBL" id="MCJ8499164.1"/>
    </source>
</evidence>
<accession>A0AA41QZM4</accession>
<protein>
    <submittedName>
        <fullName evidence="5">Long-chain-fatty-acid--CoA ligase</fullName>
        <ecNumber evidence="5">6.2.1.3</ecNumber>
    </submittedName>
</protein>
<dbReference type="InterPro" id="IPR020845">
    <property type="entry name" value="AMP-binding_CS"/>
</dbReference>
<sequence>MIDKSQRIVRELVPLEQIEMLQGKQIDFRNIAEMLVVRARETPDSPLAYYYDQVITYAQVNRRANRVAHFLKKQGVDRGDIVSTMVLNAPEIFYTMFGTQKLGAVAGAINYMLKGPEIAYVLDDSKPKVVFVGSDYMADFAAGLAKARHKPVVVEVVTDVTHQADIAQYTLAAILAEYPDEECLVDQAPDDPTMLLYSSGTTGMPKGILISHRNELSICKGKAVLGVHRPGDVMMILLPMFHTNPLCVWTYPSIYLGMSVCIRSRFSPADFWPAIQQFGVTVVQGVPAMYDYIFQAADPAVIDREKLTLRLAYTGAAPMPIPLMDAFKEKFDVQVIDGYGLTEATGVSTTNTNLPRVAGAIGAAFPGLEVEIMDGDNNILPYGEKGEICVRGEAVMLGYLNKPEATAESLRDGWLHTGDIGYMNEQGYVFISGRLKEMINRGGENIYPREIEIPLEKHPKIAEVAVVGVPDAALGERVRACVILKQPGTMTADELRDYLGDKLAKYKIPEIVDFMETFPRNPTGKILKQQLKRNHS</sequence>
<feature type="domain" description="AMP-binding enzyme C-terminal" evidence="4">
    <location>
        <begin position="450"/>
        <end position="525"/>
    </location>
</feature>
<dbReference type="InterPro" id="IPR025110">
    <property type="entry name" value="AMP-bd_C"/>
</dbReference>
<dbReference type="EC" id="6.2.1.3" evidence="5"/>
<evidence type="ECO:0000259" key="4">
    <source>
        <dbReference type="Pfam" id="PF13193"/>
    </source>
</evidence>
<organism evidence="5 6">
    <name type="scientific">Desulfatitalea alkaliphila</name>
    <dbReference type="NCBI Taxonomy" id="2929485"/>
    <lineage>
        <taxon>Bacteria</taxon>
        <taxon>Pseudomonadati</taxon>
        <taxon>Thermodesulfobacteriota</taxon>
        <taxon>Desulfobacteria</taxon>
        <taxon>Desulfobacterales</taxon>
        <taxon>Desulfosarcinaceae</taxon>
        <taxon>Desulfatitalea</taxon>
    </lineage>
</organism>
<dbReference type="RefSeq" id="WP_246902284.1">
    <property type="nucleotide sequence ID" value="NZ_JALJRB010000001.1"/>
</dbReference>
<dbReference type="Gene3D" id="3.40.50.12780">
    <property type="entry name" value="N-terminal domain of ligase-like"/>
    <property type="match status" value="1"/>
</dbReference>
<evidence type="ECO:0000259" key="3">
    <source>
        <dbReference type="Pfam" id="PF00501"/>
    </source>
</evidence>
<dbReference type="InterPro" id="IPR042099">
    <property type="entry name" value="ANL_N_sf"/>
</dbReference>
<evidence type="ECO:0000256" key="2">
    <source>
        <dbReference type="ARBA" id="ARBA00022598"/>
    </source>
</evidence>
<reference evidence="5" key="1">
    <citation type="submission" date="2022-04" db="EMBL/GenBank/DDBJ databases">
        <title>Desulfatitalea alkaliphila sp. nov., a novel anaerobic sulfate-reducing bacterium isolated from terrestrial mud volcano, Taman Peninsula, Russia.</title>
        <authorList>
            <person name="Khomyakova M.A."/>
            <person name="Merkel A.Y."/>
            <person name="Slobodkin A.I."/>
        </authorList>
    </citation>
    <scope>NUCLEOTIDE SEQUENCE</scope>
    <source>
        <strain evidence="5">M08but</strain>
    </source>
</reference>
<dbReference type="InterPro" id="IPR000873">
    <property type="entry name" value="AMP-dep_synth/lig_dom"/>
</dbReference>
<keyword evidence="2 5" id="KW-0436">Ligase</keyword>
<comment type="similarity">
    <text evidence="1">Belongs to the ATP-dependent AMP-binding enzyme family.</text>
</comment>
<dbReference type="Proteomes" id="UP001165427">
    <property type="component" value="Unassembled WGS sequence"/>
</dbReference>
<proteinExistence type="inferred from homology"/>
<dbReference type="GO" id="GO:0004467">
    <property type="term" value="F:long-chain fatty acid-CoA ligase activity"/>
    <property type="evidence" value="ECO:0007669"/>
    <property type="project" value="UniProtKB-EC"/>
</dbReference>
<dbReference type="AlphaFoldDB" id="A0AA41QZM4"/>
<evidence type="ECO:0000256" key="1">
    <source>
        <dbReference type="ARBA" id="ARBA00006432"/>
    </source>
</evidence>
<dbReference type="InterPro" id="IPR045851">
    <property type="entry name" value="AMP-bd_C_sf"/>
</dbReference>
<name>A0AA41QZM4_9BACT</name>
<comment type="caution">
    <text evidence="5">The sequence shown here is derived from an EMBL/GenBank/DDBJ whole genome shotgun (WGS) entry which is preliminary data.</text>
</comment>
<dbReference type="Pfam" id="PF00501">
    <property type="entry name" value="AMP-binding"/>
    <property type="match status" value="1"/>
</dbReference>
<feature type="domain" description="AMP-dependent synthetase/ligase" evidence="3">
    <location>
        <begin position="38"/>
        <end position="400"/>
    </location>
</feature>